<organism evidence="2 3">
    <name type="scientific">Candidatus Woesebacteria bacterium GW2011_GWB1_38_8</name>
    <dbReference type="NCBI Taxonomy" id="1618570"/>
    <lineage>
        <taxon>Bacteria</taxon>
        <taxon>Candidatus Woeseibacteriota</taxon>
    </lineage>
</organism>
<name>A0A0G0L0T8_9BACT</name>
<evidence type="ECO:0000313" key="3">
    <source>
        <dbReference type="Proteomes" id="UP000034081"/>
    </source>
</evidence>
<dbReference type="AlphaFoldDB" id="A0A0G0L0T8"/>
<feature type="transmembrane region" description="Helical" evidence="1">
    <location>
        <begin position="32"/>
        <end position="54"/>
    </location>
</feature>
<evidence type="ECO:0000313" key="2">
    <source>
        <dbReference type="EMBL" id="KKQ85563.1"/>
    </source>
</evidence>
<proteinExistence type="predicted"/>
<evidence type="ECO:0008006" key="4">
    <source>
        <dbReference type="Google" id="ProtNLM"/>
    </source>
</evidence>
<feature type="transmembrane region" description="Helical" evidence="1">
    <location>
        <begin position="74"/>
        <end position="98"/>
    </location>
</feature>
<feature type="transmembrane region" description="Helical" evidence="1">
    <location>
        <begin position="107"/>
        <end position="129"/>
    </location>
</feature>
<dbReference type="EMBL" id="LBVL01000005">
    <property type="protein sequence ID" value="KKQ85563.1"/>
    <property type="molecule type" value="Genomic_DNA"/>
</dbReference>
<reference evidence="2 3" key="1">
    <citation type="journal article" date="2015" name="Nature">
        <title>rRNA introns, odd ribosomes, and small enigmatic genomes across a large radiation of phyla.</title>
        <authorList>
            <person name="Brown C.T."/>
            <person name="Hug L.A."/>
            <person name="Thomas B.C."/>
            <person name="Sharon I."/>
            <person name="Castelle C.J."/>
            <person name="Singh A."/>
            <person name="Wilkins M.J."/>
            <person name="Williams K.H."/>
            <person name="Banfield J.F."/>
        </authorList>
    </citation>
    <scope>NUCLEOTIDE SEQUENCE [LARGE SCALE GENOMIC DNA]</scope>
</reference>
<protein>
    <recommendedName>
        <fullName evidence="4">DUF1648 domain-containing protein</fullName>
    </recommendedName>
</protein>
<keyword evidence="1" id="KW-1133">Transmembrane helix</keyword>
<comment type="caution">
    <text evidence="2">The sequence shown here is derived from an EMBL/GenBank/DDBJ whole genome shotgun (WGS) entry which is preliminary data.</text>
</comment>
<keyword evidence="1" id="KW-0472">Membrane</keyword>
<dbReference type="Proteomes" id="UP000034081">
    <property type="component" value="Unassembled WGS sequence"/>
</dbReference>
<keyword evidence="1" id="KW-0812">Transmembrane</keyword>
<evidence type="ECO:0000256" key="1">
    <source>
        <dbReference type="SAM" id="Phobius"/>
    </source>
</evidence>
<sequence>MSAPKQIKKKPVFKTIIAKGKPTFDKPPISRIYVISLILGLLTIILPLLLRNYLPPELPLFYGAAQGQDQLTSVLGLVIPGIYSVIVTLINTSFALLIKNKFLQHTLIATTLVVTILCFITTLKIIFLVGSLNL</sequence>
<accession>A0A0G0L0T8</accession>
<gene>
    <name evidence="2" type="ORF">UT08_C0005G0014</name>
</gene>
<dbReference type="STRING" id="1618570.UT08_C0005G0014"/>